<evidence type="ECO:0000313" key="11">
    <source>
        <dbReference type="Proteomes" id="UP001230156"/>
    </source>
</evidence>
<name>A0ABU0YH54_9PROT</name>
<evidence type="ECO:0000256" key="1">
    <source>
        <dbReference type="ARBA" id="ARBA00004651"/>
    </source>
</evidence>
<dbReference type="Gene3D" id="1.10.3720.10">
    <property type="entry name" value="MetI-like"/>
    <property type="match status" value="1"/>
</dbReference>
<evidence type="ECO:0000256" key="5">
    <source>
        <dbReference type="ARBA" id="ARBA00022692"/>
    </source>
</evidence>
<sequence length="302" mass="33600">MADTTAPPQSQASYVRSGGLTALIFLPPALTLFTVFVILPIGEAGWYGFYNWNGLAALDNFVGLENYRQLLANKTFHQAFINNLLIIAVSLAVQLPLALGMAVLLADRLIGSTAFRMLFFLPYILADVAAGLIWRFMFDGDYGLISQTWQALGGDPLYILADRHWAYAAVLTVIVWKYFGFHMMLYIAGLQNIDRNLYEAASIDGASPWQRFRFITLPGLKPMIKLSVFFSLLGSLQFFDMIVSLTGGGPLNSSHTMVSFLYYFGIGRMRIGFGSAVGVLLFILCATVAFGYKRWLMRDDND</sequence>
<evidence type="ECO:0000256" key="3">
    <source>
        <dbReference type="ARBA" id="ARBA00022448"/>
    </source>
</evidence>
<keyword evidence="5 8" id="KW-0812">Transmembrane</keyword>
<evidence type="ECO:0000256" key="4">
    <source>
        <dbReference type="ARBA" id="ARBA00022475"/>
    </source>
</evidence>
<feature type="transmembrane region" description="Helical" evidence="8">
    <location>
        <begin position="20"/>
        <end position="42"/>
    </location>
</feature>
<feature type="transmembrane region" description="Helical" evidence="8">
    <location>
        <begin position="118"/>
        <end position="137"/>
    </location>
</feature>
<dbReference type="SUPFAM" id="SSF161098">
    <property type="entry name" value="MetI-like"/>
    <property type="match status" value="1"/>
</dbReference>
<feature type="transmembrane region" description="Helical" evidence="8">
    <location>
        <begin position="228"/>
        <end position="251"/>
    </location>
</feature>
<dbReference type="EMBL" id="JAUYVI010000001">
    <property type="protein sequence ID" value="MDQ7246371.1"/>
    <property type="molecule type" value="Genomic_DNA"/>
</dbReference>
<dbReference type="PANTHER" id="PTHR43227">
    <property type="entry name" value="BLL4140 PROTEIN"/>
    <property type="match status" value="1"/>
</dbReference>
<dbReference type="InterPro" id="IPR035906">
    <property type="entry name" value="MetI-like_sf"/>
</dbReference>
<dbReference type="InterPro" id="IPR050809">
    <property type="entry name" value="UgpAE/MalFG_permease"/>
</dbReference>
<accession>A0ABU0YH54</accession>
<evidence type="ECO:0000259" key="9">
    <source>
        <dbReference type="PROSITE" id="PS50928"/>
    </source>
</evidence>
<protein>
    <submittedName>
        <fullName evidence="10">Sugar ABC transporter permease</fullName>
    </submittedName>
</protein>
<keyword evidence="4" id="KW-1003">Cell membrane</keyword>
<feature type="transmembrane region" description="Helical" evidence="8">
    <location>
        <begin position="271"/>
        <end position="292"/>
    </location>
</feature>
<evidence type="ECO:0000256" key="7">
    <source>
        <dbReference type="ARBA" id="ARBA00023136"/>
    </source>
</evidence>
<reference evidence="11" key="1">
    <citation type="submission" date="2023-08" db="EMBL/GenBank/DDBJ databases">
        <title>Rhodospirillaceae gen. nov., a novel taxon isolated from the Yangtze River Yuezi River estuary sludge.</title>
        <authorList>
            <person name="Ruan L."/>
        </authorList>
    </citation>
    <scope>NUCLEOTIDE SEQUENCE [LARGE SCALE GENOMIC DNA]</scope>
    <source>
        <strain evidence="11">R-7</strain>
    </source>
</reference>
<feature type="transmembrane region" description="Helical" evidence="8">
    <location>
        <begin position="165"/>
        <end position="188"/>
    </location>
</feature>
<dbReference type="PROSITE" id="PS50928">
    <property type="entry name" value="ABC_TM1"/>
    <property type="match status" value="1"/>
</dbReference>
<organism evidence="10 11">
    <name type="scientific">Dongia sedimenti</name>
    <dbReference type="NCBI Taxonomy" id="3064282"/>
    <lineage>
        <taxon>Bacteria</taxon>
        <taxon>Pseudomonadati</taxon>
        <taxon>Pseudomonadota</taxon>
        <taxon>Alphaproteobacteria</taxon>
        <taxon>Rhodospirillales</taxon>
        <taxon>Dongiaceae</taxon>
        <taxon>Dongia</taxon>
    </lineage>
</organism>
<evidence type="ECO:0000256" key="2">
    <source>
        <dbReference type="ARBA" id="ARBA00009306"/>
    </source>
</evidence>
<comment type="subcellular location">
    <subcellularLocation>
        <location evidence="1 8">Cell membrane</location>
        <topology evidence="1 8">Multi-pass membrane protein</topology>
    </subcellularLocation>
</comment>
<feature type="transmembrane region" description="Helical" evidence="8">
    <location>
        <begin position="84"/>
        <end position="106"/>
    </location>
</feature>
<dbReference type="CDD" id="cd06261">
    <property type="entry name" value="TM_PBP2"/>
    <property type="match status" value="1"/>
</dbReference>
<comment type="similarity">
    <text evidence="2 8">Belongs to the binding-protein-dependent transport system permease family.</text>
</comment>
<evidence type="ECO:0000256" key="6">
    <source>
        <dbReference type="ARBA" id="ARBA00022989"/>
    </source>
</evidence>
<dbReference type="Pfam" id="PF00528">
    <property type="entry name" value="BPD_transp_1"/>
    <property type="match status" value="1"/>
</dbReference>
<keyword evidence="7 8" id="KW-0472">Membrane</keyword>
<keyword evidence="11" id="KW-1185">Reference proteome</keyword>
<dbReference type="InterPro" id="IPR000515">
    <property type="entry name" value="MetI-like"/>
</dbReference>
<keyword evidence="3 8" id="KW-0813">Transport</keyword>
<gene>
    <name evidence="10" type="ORF">Q8A70_01775</name>
</gene>
<evidence type="ECO:0000313" key="10">
    <source>
        <dbReference type="EMBL" id="MDQ7246371.1"/>
    </source>
</evidence>
<dbReference type="PANTHER" id="PTHR43227:SF11">
    <property type="entry name" value="BLL4140 PROTEIN"/>
    <property type="match status" value="1"/>
</dbReference>
<dbReference type="RefSeq" id="WP_379953755.1">
    <property type="nucleotide sequence ID" value="NZ_JAUYVI010000001.1"/>
</dbReference>
<dbReference type="Proteomes" id="UP001230156">
    <property type="component" value="Unassembled WGS sequence"/>
</dbReference>
<evidence type="ECO:0000256" key="8">
    <source>
        <dbReference type="RuleBase" id="RU363032"/>
    </source>
</evidence>
<comment type="caution">
    <text evidence="10">The sequence shown here is derived from an EMBL/GenBank/DDBJ whole genome shotgun (WGS) entry which is preliminary data.</text>
</comment>
<feature type="domain" description="ABC transmembrane type-1" evidence="9">
    <location>
        <begin position="80"/>
        <end position="292"/>
    </location>
</feature>
<keyword evidence="6 8" id="KW-1133">Transmembrane helix</keyword>
<proteinExistence type="inferred from homology"/>